<dbReference type="PANTHER" id="PTHR24388">
    <property type="entry name" value="ZINC FINGER PROTEIN"/>
    <property type="match status" value="1"/>
</dbReference>
<name>A0AAD8F2S0_BIOPF</name>
<feature type="region of interest" description="Disordered" evidence="10">
    <location>
        <begin position="307"/>
        <end position="350"/>
    </location>
</feature>
<dbReference type="InterPro" id="IPR013087">
    <property type="entry name" value="Znf_C2H2_type"/>
</dbReference>
<keyword evidence="5" id="KW-0862">Zinc</keyword>
<comment type="similarity">
    <text evidence="8">Belongs to the snail C2H2-type zinc-finger protein family.</text>
</comment>
<evidence type="ECO:0000313" key="12">
    <source>
        <dbReference type="EMBL" id="KAK0048261.1"/>
    </source>
</evidence>
<feature type="domain" description="C2H2-type" evidence="11">
    <location>
        <begin position="625"/>
        <end position="652"/>
    </location>
</feature>
<feature type="compositionally biased region" description="Basic and acidic residues" evidence="10">
    <location>
        <begin position="317"/>
        <end position="350"/>
    </location>
</feature>
<feature type="region of interest" description="Disordered" evidence="10">
    <location>
        <begin position="384"/>
        <end position="408"/>
    </location>
</feature>
<dbReference type="GO" id="GO:0008270">
    <property type="term" value="F:zinc ion binding"/>
    <property type="evidence" value="ECO:0007669"/>
    <property type="project" value="UniProtKB-KW"/>
</dbReference>
<dbReference type="FunFam" id="3.30.160.60:FF:000207">
    <property type="entry name" value="zinc finger protein SNAI2"/>
    <property type="match status" value="1"/>
</dbReference>
<keyword evidence="13" id="KW-1185">Reference proteome</keyword>
<feature type="domain" description="C2H2-type" evidence="11">
    <location>
        <begin position="599"/>
        <end position="622"/>
    </location>
</feature>
<reference evidence="12" key="1">
    <citation type="journal article" date="2023" name="PLoS Negl. Trop. Dis.">
        <title>A genome sequence for Biomphalaria pfeifferi, the major vector snail for the human-infecting parasite Schistosoma mansoni.</title>
        <authorList>
            <person name="Bu L."/>
            <person name="Lu L."/>
            <person name="Laidemitt M.R."/>
            <person name="Zhang S.M."/>
            <person name="Mutuku M."/>
            <person name="Mkoji G."/>
            <person name="Steinauer M."/>
            <person name="Loker E.S."/>
        </authorList>
    </citation>
    <scope>NUCLEOTIDE SEQUENCE</scope>
    <source>
        <strain evidence="12">KasaAsao</strain>
    </source>
</reference>
<dbReference type="GO" id="GO:0000981">
    <property type="term" value="F:DNA-binding transcription factor activity, RNA polymerase II-specific"/>
    <property type="evidence" value="ECO:0007669"/>
    <property type="project" value="TreeGrafter"/>
</dbReference>
<sequence length="712" mass="79889">MLTLANVLPGCRVHSGSSSGLQDSHANIDFQAMSSRVSLTGQCPLEYFGHAFSSYGHGNPFPATPFSDNIRLTPSCCNPAVTQRPVIQIYPTVVNVTNVQGEPRRTQPTTHQGKPRSLFSLESEATRQGRLPPISMFSSLAHRPLAHNATVHKICGDASGSSETGYELNTVNEPSYLNQFQYSVQIVHTKDTNQVLKSTRVVKSKSSIRKMVTSSVSYCKKLKGLVSADLTHSIASILKTTKQITDADPSAERTPRAPRSDDVIRNRELEYSNSDGYLVSSDDETDDDIDVTSCSGDELDHDDEVSVVSSPSQNEADFLKQRDDKQIDGYRCDSEANHTGDKSKQSHEDDMTNLKEDLSALDTHILQYTKNANTEDLNMMNHSHCAEDSRSSPPIRLKSNLPTKTLPPIESLCQPSVRNNQDGRSAFKPIAKNCEGTEHQWTVSEDDHPPNQEMLHFLTSDAVREKRSLNNWETEIDNNLKYKENDKRQQQKPKGDISTTDALDLLRRQSLMYQNQGFPDQYGTNGNLPNTPLAWFQWLRHRDTHHGRHLEPHHAEPPHVARCPPPRYFCEACNKTYSTFGGLSKHRQFHCVEHIRKEFACNVCSKSYSSLGALKMHIRTHTLPCKCHICGKAFSRPWLLQGHVRTHTGEKPFRCSHCGRAFADRSNLRAHLQTHAEIKKYACRKCGKTFSRMSLLTKHSEGSCPGNSKTLT</sequence>
<organism evidence="12 13">
    <name type="scientific">Biomphalaria pfeifferi</name>
    <name type="common">Bloodfluke planorb</name>
    <name type="synonym">Freshwater snail</name>
    <dbReference type="NCBI Taxonomy" id="112525"/>
    <lineage>
        <taxon>Eukaryota</taxon>
        <taxon>Metazoa</taxon>
        <taxon>Spiralia</taxon>
        <taxon>Lophotrochozoa</taxon>
        <taxon>Mollusca</taxon>
        <taxon>Gastropoda</taxon>
        <taxon>Heterobranchia</taxon>
        <taxon>Euthyneura</taxon>
        <taxon>Panpulmonata</taxon>
        <taxon>Hygrophila</taxon>
        <taxon>Lymnaeoidea</taxon>
        <taxon>Planorbidae</taxon>
        <taxon>Biomphalaria</taxon>
    </lineage>
</organism>
<evidence type="ECO:0000256" key="8">
    <source>
        <dbReference type="ARBA" id="ARBA00037948"/>
    </source>
</evidence>
<keyword evidence="7" id="KW-0539">Nucleus</keyword>
<keyword evidence="2" id="KW-0479">Metal-binding</keyword>
<dbReference type="Pfam" id="PF00096">
    <property type="entry name" value="zf-C2H2"/>
    <property type="match status" value="4"/>
</dbReference>
<evidence type="ECO:0000256" key="6">
    <source>
        <dbReference type="ARBA" id="ARBA00023125"/>
    </source>
</evidence>
<dbReference type="FunFam" id="3.30.160.60:FF:000043">
    <property type="entry name" value="Scratch family zinc finger 2"/>
    <property type="match status" value="1"/>
</dbReference>
<dbReference type="GO" id="GO:0000978">
    <property type="term" value="F:RNA polymerase II cis-regulatory region sequence-specific DNA binding"/>
    <property type="evidence" value="ECO:0007669"/>
    <property type="project" value="TreeGrafter"/>
</dbReference>
<evidence type="ECO:0000256" key="2">
    <source>
        <dbReference type="ARBA" id="ARBA00022723"/>
    </source>
</evidence>
<dbReference type="SMART" id="SM00355">
    <property type="entry name" value="ZnF_C2H2"/>
    <property type="match status" value="5"/>
</dbReference>
<evidence type="ECO:0000256" key="7">
    <source>
        <dbReference type="ARBA" id="ARBA00023242"/>
    </source>
</evidence>
<dbReference type="Proteomes" id="UP001233172">
    <property type="component" value="Unassembled WGS sequence"/>
</dbReference>
<evidence type="ECO:0000313" key="13">
    <source>
        <dbReference type="Proteomes" id="UP001233172"/>
    </source>
</evidence>
<dbReference type="SUPFAM" id="SSF57667">
    <property type="entry name" value="beta-beta-alpha zinc fingers"/>
    <property type="match status" value="3"/>
</dbReference>
<comment type="subcellular location">
    <subcellularLocation>
        <location evidence="1">Nucleus</location>
    </subcellularLocation>
</comment>
<keyword evidence="3" id="KW-0677">Repeat</keyword>
<dbReference type="EMBL" id="JASAOG010000140">
    <property type="protein sequence ID" value="KAK0048261.1"/>
    <property type="molecule type" value="Genomic_DNA"/>
</dbReference>
<dbReference type="FunFam" id="3.30.160.60:FF:000085">
    <property type="entry name" value="Snail zinc finger protein"/>
    <property type="match status" value="1"/>
</dbReference>
<evidence type="ECO:0000256" key="4">
    <source>
        <dbReference type="ARBA" id="ARBA00022771"/>
    </source>
</evidence>
<evidence type="ECO:0000256" key="9">
    <source>
        <dbReference type="PROSITE-ProRule" id="PRU00042"/>
    </source>
</evidence>
<proteinExistence type="inferred from homology"/>
<evidence type="ECO:0000259" key="11">
    <source>
        <dbReference type="PROSITE" id="PS50157"/>
    </source>
</evidence>
<protein>
    <submittedName>
        <fullName evidence="12">Sna1</fullName>
    </submittedName>
</protein>
<reference evidence="12" key="2">
    <citation type="submission" date="2023-04" db="EMBL/GenBank/DDBJ databases">
        <authorList>
            <person name="Bu L."/>
            <person name="Lu L."/>
            <person name="Laidemitt M.R."/>
            <person name="Zhang S.M."/>
            <person name="Mutuku M."/>
            <person name="Mkoji G."/>
            <person name="Steinauer M."/>
            <person name="Loker E.S."/>
        </authorList>
    </citation>
    <scope>NUCLEOTIDE SEQUENCE</scope>
    <source>
        <strain evidence="12">KasaAsao</strain>
        <tissue evidence="12">Whole Snail</tissue>
    </source>
</reference>
<dbReference type="PROSITE" id="PS50157">
    <property type="entry name" value="ZINC_FINGER_C2H2_2"/>
    <property type="match status" value="5"/>
</dbReference>
<feature type="domain" description="C2H2-type" evidence="11">
    <location>
        <begin position="681"/>
        <end position="709"/>
    </location>
</feature>
<accession>A0AAD8F2S0</accession>
<dbReference type="InterPro" id="IPR036236">
    <property type="entry name" value="Znf_C2H2_sf"/>
</dbReference>
<comment type="caution">
    <text evidence="12">The sequence shown here is derived from an EMBL/GenBank/DDBJ whole genome shotgun (WGS) entry which is preliminary data.</text>
</comment>
<dbReference type="AlphaFoldDB" id="A0AAD8F2S0"/>
<evidence type="ECO:0000256" key="10">
    <source>
        <dbReference type="SAM" id="MobiDB-lite"/>
    </source>
</evidence>
<evidence type="ECO:0000256" key="3">
    <source>
        <dbReference type="ARBA" id="ARBA00022737"/>
    </source>
</evidence>
<dbReference type="Gene3D" id="3.30.160.60">
    <property type="entry name" value="Classic Zinc Finger"/>
    <property type="match status" value="4"/>
</dbReference>
<dbReference type="PANTHER" id="PTHR24388:SF54">
    <property type="entry name" value="PROTEIN ESCARGOT"/>
    <property type="match status" value="1"/>
</dbReference>
<gene>
    <name evidence="12" type="ORF">Bpfe_022344</name>
</gene>
<evidence type="ECO:0000256" key="1">
    <source>
        <dbReference type="ARBA" id="ARBA00004123"/>
    </source>
</evidence>
<feature type="domain" description="C2H2-type" evidence="11">
    <location>
        <begin position="568"/>
        <end position="595"/>
    </location>
</feature>
<dbReference type="InterPro" id="IPR050527">
    <property type="entry name" value="Snail/Krueppel_Znf"/>
</dbReference>
<keyword evidence="6" id="KW-0238">DNA-binding</keyword>
<keyword evidence="4 9" id="KW-0863">Zinc-finger</keyword>
<feature type="domain" description="C2H2-type" evidence="11">
    <location>
        <begin position="653"/>
        <end position="680"/>
    </location>
</feature>
<evidence type="ECO:0000256" key="5">
    <source>
        <dbReference type="ARBA" id="ARBA00022833"/>
    </source>
</evidence>
<dbReference type="GO" id="GO:0005634">
    <property type="term" value="C:nucleus"/>
    <property type="evidence" value="ECO:0007669"/>
    <property type="project" value="UniProtKB-SubCell"/>
</dbReference>
<dbReference type="PROSITE" id="PS00028">
    <property type="entry name" value="ZINC_FINGER_C2H2_1"/>
    <property type="match status" value="4"/>
</dbReference>